<evidence type="ECO:0000313" key="1">
    <source>
        <dbReference type="EMBL" id="KAJ0409938.1"/>
    </source>
</evidence>
<reference evidence="1" key="1">
    <citation type="submission" date="2021-12" db="EMBL/GenBank/DDBJ databases">
        <title>Prjna785345.</title>
        <authorList>
            <person name="Rujirawat T."/>
            <person name="Krajaejun T."/>
        </authorList>
    </citation>
    <scope>NUCLEOTIDE SEQUENCE</scope>
    <source>
        <strain evidence="1">Pi057C3</strain>
    </source>
</reference>
<evidence type="ECO:0000313" key="2">
    <source>
        <dbReference type="Proteomes" id="UP001209570"/>
    </source>
</evidence>
<name>A0AAD5LUK9_PYTIN</name>
<protein>
    <submittedName>
        <fullName evidence="1">Uncharacterized protein</fullName>
    </submittedName>
</protein>
<accession>A0AAD5LUK9</accession>
<organism evidence="1 2">
    <name type="scientific">Pythium insidiosum</name>
    <name type="common">Pythiosis disease agent</name>
    <dbReference type="NCBI Taxonomy" id="114742"/>
    <lineage>
        <taxon>Eukaryota</taxon>
        <taxon>Sar</taxon>
        <taxon>Stramenopiles</taxon>
        <taxon>Oomycota</taxon>
        <taxon>Peronosporomycetes</taxon>
        <taxon>Pythiales</taxon>
        <taxon>Pythiaceae</taxon>
        <taxon>Pythium</taxon>
    </lineage>
</organism>
<keyword evidence="2" id="KW-1185">Reference proteome</keyword>
<proteinExistence type="predicted"/>
<gene>
    <name evidence="1" type="ORF">P43SY_005832</name>
</gene>
<sequence>MDDQVERLQVKLEAETISKKREITPLEQVRQRTLETYELELNAKLVRLRQHKTILLEEAGKLLAMPPSRSRHLVTIAKDFEQLVEEQRVLLDKISETTGLYLSFKRQSGKLETEVIELRRALDTLHQQLQTKESLARKLYMANEALLRRLGLDEERSES</sequence>
<dbReference type="Proteomes" id="UP001209570">
    <property type="component" value="Unassembled WGS sequence"/>
</dbReference>
<comment type="caution">
    <text evidence="1">The sequence shown here is derived from an EMBL/GenBank/DDBJ whole genome shotgun (WGS) entry which is preliminary data.</text>
</comment>
<dbReference type="EMBL" id="JAKCXM010000002">
    <property type="protein sequence ID" value="KAJ0409938.1"/>
    <property type="molecule type" value="Genomic_DNA"/>
</dbReference>
<dbReference type="AlphaFoldDB" id="A0AAD5LUK9"/>